<accession>A0A117LH32</accession>
<keyword evidence="5 6" id="KW-0472">Membrane</keyword>
<evidence type="ECO:0000256" key="3">
    <source>
        <dbReference type="ARBA" id="ARBA00022692"/>
    </source>
</evidence>
<feature type="transmembrane region" description="Helical" evidence="6">
    <location>
        <begin position="317"/>
        <end position="340"/>
    </location>
</feature>
<organism evidence="8 9">
    <name type="scientific">Anaerolinea thermophila</name>
    <dbReference type="NCBI Taxonomy" id="167964"/>
    <lineage>
        <taxon>Bacteria</taxon>
        <taxon>Bacillati</taxon>
        <taxon>Chloroflexota</taxon>
        <taxon>Anaerolineae</taxon>
        <taxon>Anaerolineales</taxon>
        <taxon>Anaerolineaceae</taxon>
        <taxon>Anaerolinea</taxon>
    </lineage>
</organism>
<feature type="transmembrane region" description="Helical" evidence="6">
    <location>
        <begin position="21"/>
        <end position="39"/>
    </location>
</feature>
<dbReference type="GO" id="GO:0005886">
    <property type="term" value="C:plasma membrane"/>
    <property type="evidence" value="ECO:0007669"/>
    <property type="project" value="UniProtKB-SubCell"/>
</dbReference>
<dbReference type="InterPro" id="IPR020846">
    <property type="entry name" value="MFS_dom"/>
</dbReference>
<feature type="domain" description="Major facilitator superfamily (MFS) profile" evidence="7">
    <location>
        <begin position="12"/>
        <end position="406"/>
    </location>
</feature>
<keyword evidence="4 6" id="KW-1133">Transmembrane helix</keyword>
<name>A0A117LH32_9CHLR</name>
<keyword evidence="2" id="KW-1003">Cell membrane</keyword>
<reference evidence="8 9" key="1">
    <citation type="journal article" date="2015" name="MBio">
        <title>Genome-Resolved Metagenomic Analysis Reveals Roles for Candidate Phyla and Other Microbial Community Members in Biogeochemical Transformations in Oil Reservoirs.</title>
        <authorList>
            <person name="Hu P."/>
            <person name="Tom L."/>
            <person name="Singh A."/>
            <person name="Thomas B.C."/>
            <person name="Baker B.J."/>
            <person name="Piceno Y.M."/>
            <person name="Andersen G.L."/>
            <person name="Banfield J.F."/>
        </authorList>
    </citation>
    <scope>NUCLEOTIDE SEQUENCE [LARGE SCALE GENOMIC DNA]</scope>
    <source>
        <strain evidence="8">46_16</strain>
    </source>
</reference>
<evidence type="ECO:0000256" key="6">
    <source>
        <dbReference type="SAM" id="Phobius"/>
    </source>
</evidence>
<dbReference type="InterPro" id="IPR011701">
    <property type="entry name" value="MFS"/>
</dbReference>
<dbReference type="Gene3D" id="1.20.1250.20">
    <property type="entry name" value="MFS general substrate transporter like domains"/>
    <property type="match status" value="1"/>
</dbReference>
<dbReference type="CDD" id="cd06173">
    <property type="entry name" value="MFS_MefA_like"/>
    <property type="match status" value="1"/>
</dbReference>
<evidence type="ECO:0000259" key="7">
    <source>
        <dbReference type="PROSITE" id="PS50850"/>
    </source>
</evidence>
<feature type="transmembrane region" description="Helical" evidence="6">
    <location>
        <begin position="380"/>
        <end position="400"/>
    </location>
</feature>
<evidence type="ECO:0000256" key="2">
    <source>
        <dbReference type="ARBA" id="ARBA00022475"/>
    </source>
</evidence>
<comment type="caution">
    <text evidence="8">The sequence shown here is derived from an EMBL/GenBank/DDBJ whole genome shotgun (WGS) entry which is preliminary data.</text>
</comment>
<feature type="transmembrane region" description="Helical" evidence="6">
    <location>
        <begin position="172"/>
        <end position="192"/>
    </location>
</feature>
<dbReference type="Pfam" id="PF07690">
    <property type="entry name" value="MFS_1"/>
    <property type="match status" value="1"/>
</dbReference>
<feature type="transmembrane region" description="Helical" evidence="6">
    <location>
        <begin position="260"/>
        <end position="283"/>
    </location>
</feature>
<evidence type="ECO:0000256" key="4">
    <source>
        <dbReference type="ARBA" id="ARBA00022989"/>
    </source>
</evidence>
<feature type="transmembrane region" description="Helical" evidence="6">
    <location>
        <begin position="78"/>
        <end position="99"/>
    </location>
</feature>
<dbReference type="PANTHER" id="PTHR23513:SF6">
    <property type="entry name" value="MAJOR FACILITATOR SUPERFAMILY ASSOCIATED DOMAIN-CONTAINING PROTEIN"/>
    <property type="match status" value="1"/>
</dbReference>
<comment type="subcellular location">
    <subcellularLocation>
        <location evidence="1">Cell membrane</location>
        <topology evidence="1">Multi-pass membrane protein</topology>
    </subcellularLocation>
</comment>
<dbReference type="GO" id="GO:0022857">
    <property type="term" value="F:transmembrane transporter activity"/>
    <property type="evidence" value="ECO:0007669"/>
    <property type="project" value="InterPro"/>
</dbReference>
<feature type="transmembrane region" description="Helical" evidence="6">
    <location>
        <begin position="352"/>
        <end position="374"/>
    </location>
</feature>
<dbReference type="EMBL" id="LGFU01000005">
    <property type="protein sequence ID" value="KUK46873.1"/>
    <property type="molecule type" value="Genomic_DNA"/>
</dbReference>
<feature type="transmembrane region" description="Helical" evidence="6">
    <location>
        <begin position="45"/>
        <end position="66"/>
    </location>
</feature>
<dbReference type="AlphaFoldDB" id="A0A117LH32"/>
<dbReference type="Proteomes" id="UP000064249">
    <property type="component" value="Unassembled WGS sequence"/>
</dbReference>
<evidence type="ECO:0000256" key="5">
    <source>
        <dbReference type="ARBA" id="ARBA00023136"/>
    </source>
</evidence>
<dbReference type="InterPro" id="IPR036259">
    <property type="entry name" value="MFS_trans_sf"/>
</dbReference>
<feature type="transmembrane region" description="Helical" evidence="6">
    <location>
        <begin position="290"/>
        <end position="311"/>
    </location>
</feature>
<sequence>MQVQLNKNWKTKFFSIWIGQAFSLLGSQIVQFTLIWYLTKETGSATVLATSTLVSLLPNVLLAPFIGALVDRWDRKRIMIIADLLIALVTLILILLFRVGKIQIWHIYLAMFLREFGSTFHWPSMRSSTSLLVPKENMARVEGMNQTIRGLLNVVGPPLAAILLDLTDIHNILAIDIITAFLAVTPLLFVAIPQPAQDQTDNAKSASSLLQDMKLGFRYLKNWKGMLLLTFTATLINFLVNPGFTLTPLLVTQHFQGGAFQLSLVESVFGIGVISGGVLLSTWGGFKKRILTTITAIIGMGGAILLIAFASPSQFNLALAGMLLTGFTNPIVNGSITAIMQTNVKPEMQGRVFTTLNSLANAMSPFSMLIAAPVAEIIGIQGWFLVGGLGCIIMGIFGLLNPDLMNIEEEGQRRQQAEKAS</sequence>
<feature type="transmembrane region" description="Helical" evidence="6">
    <location>
        <begin position="223"/>
        <end position="240"/>
    </location>
</feature>
<evidence type="ECO:0000313" key="8">
    <source>
        <dbReference type="EMBL" id="KUK46873.1"/>
    </source>
</evidence>
<proteinExistence type="predicted"/>
<evidence type="ECO:0000313" key="9">
    <source>
        <dbReference type="Proteomes" id="UP000064249"/>
    </source>
</evidence>
<dbReference type="SUPFAM" id="SSF103473">
    <property type="entry name" value="MFS general substrate transporter"/>
    <property type="match status" value="1"/>
</dbReference>
<evidence type="ECO:0000256" key="1">
    <source>
        <dbReference type="ARBA" id="ARBA00004651"/>
    </source>
</evidence>
<keyword evidence="3 6" id="KW-0812">Transmembrane</keyword>
<gene>
    <name evidence="8" type="ORF">XD73_0277</name>
</gene>
<dbReference type="PROSITE" id="PS50850">
    <property type="entry name" value="MFS"/>
    <property type="match status" value="1"/>
</dbReference>
<protein>
    <submittedName>
        <fullName evidence="8">Multidrug resistance protein</fullName>
    </submittedName>
</protein>
<dbReference type="PANTHER" id="PTHR23513">
    <property type="entry name" value="INTEGRAL MEMBRANE EFFLUX PROTEIN-RELATED"/>
    <property type="match status" value="1"/>
</dbReference>